<organism evidence="6 7">
    <name type="scientific">Physocladia obscura</name>
    <dbReference type="NCBI Taxonomy" id="109957"/>
    <lineage>
        <taxon>Eukaryota</taxon>
        <taxon>Fungi</taxon>
        <taxon>Fungi incertae sedis</taxon>
        <taxon>Chytridiomycota</taxon>
        <taxon>Chytridiomycota incertae sedis</taxon>
        <taxon>Chytridiomycetes</taxon>
        <taxon>Chytridiales</taxon>
        <taxon>Chytriomycetaceae</taxon>
        <taxon>Physocladia</taxon>
    </lineage>
</organism>
<sequence>MTEINNIVVNSAKAIGCSVVNIGAQDFIEGREHLALGLIWQIIKIGLQARVDIKYHPELFRHLEDGESLEQFLKLPVEQILLSGDVKDGENYTVLLAQLAPHLCDRSPLQTRDLLHRAELVLSNSVRMNLNPKTLVEGNTQLNFVFVANLFNNWPGLEKLSDAEKAELDDSLLILKELVKLEVIDKVRPGFIDWRKVNKPGPITSRFKQVENTNYVLALGKDLKFSLGVQGSDITDGVKNLTLDSFFTLAMTTITKKRFCLELMREHIIQTLKSLSGRGNEISESDIIAWANNTVKLRAGKSTTISLFKDPGLANGVFLLDLLNGIQKGVVDYSMVGPGRTEKDALLNAKYAISIARKLGATIFVLPEDIVEVKPKMILAFVGTLMALDKSGVLNH</sequence>
<accession>A0AAD5TB91</accession>
<proteinExistence type="predicted"/>
<dbReference type="SUPFAM" id="SSF47576">
    <property type="entry name" value="Calponin-homology domain, CH-domain"/>
    <property type="match status" value="1"/>
</dbReference>
<evidence type="ECO:0000256" key="4">
    <source>
        <dbReference type="ARBA" id="ARBA00023203"/>
    </source>
</evidence>
<dbReference type="InterPro" id="IPR036872">
    <property type="entry name" value="CH_dom_sf"/>
</dbReference>
<dbReference type="CDD" id="cd21220">
    <property type="entry name" value="CH_PLS_FIM_rpt4"/>
    <property type="match status" value="1"/>
</dbReference>
<comment type="caution">
    <text evidence="6">The sequence shown here is derived from an EMBL/GenBank/DDBJ whole genome shotgun (WGS) entry which is preliminary data.</text>
</comment>
<dbReference type="PANTHER" id="PTHR19961">
    <property type="entry name" value="FIMBRIN/PLASTIN"/>
    <property type="match status" value="1"/>
</dbReference>
<dbReference type="GO" id="GO:0051015">
    <property type="term" value="F:actin filament binding"/>
    <property type="evidence" value="ECO:0007669"/>
    <property type="project" value="InterPro"/>
</dbReference>
<evidence type="ECO:0000256" key="1">
    <source>
        <dbReference type="ARBA" id="ARBA00022723"/>
    </source>
</evidence>
<evidence type="ECO:0000259" key="5">
    <source>
        <dbReference type="PROSITE" id="PS50021"/>
    </source>
</evidence>
<keyword evidence="7" id="KW-1185">Reference proteome</keyword>
<keyword evidence="4" id="KW-0009">Actin-binding</keyword>
<keyword evidence="3" id="KW-0106">Calcium</keyword>
<dbReference type="GO" id="GO:0046872">
    <property type="term" value="F:metal ion binding"/>
    <property type="evidence" value="ECO:0007669"/>
    <property type="project" value="UniProtKB-KW"/>
</dbReference>
<dbReference type="InterPro" id="IPR001715">
    <property type="entry name" value="CH_dom"/>
</dbReference>
<evidence type="ECO:0000256" key="3">
    <source>
        <dbReference type="ARBA" id="ARBA00022837"/>
    </source>
</evidence>
<dbReference type="GO" id="GO:0005884">
    <property type="term" value="C:actin filament"/>
    <property type="evidence" value="ECO:0007669"/>
    <property type="project" value="TreeGrafter"/>
</dbReference>
<dbReference type="Gene3D" id="1.10.418.10">
    <property type="entry name" value="Calponin-like domain"/>
    <property type="match status" value="4"/>
</dbReference>
<dbReference type="PANTHER" id="PTHR19961:SF18">
    <property type="entry name" value="FI19014P1"/>
    <property type="match status" value="1"/>
</dbReference>
<dbReference type="InterPro" id="IPR039959">
    <property type="entry name" value="Fimbrin/Plastin"/>
</dbReference>
<dbReference type="Proteomes" id="UP001211907">
    <property type="component" value="Unassembled WGS sequence"/>
</dbReference>
<dbReference type="GO" id="GO:0032432">
    <property type="term" value="C:actin filament bundle"/>
    <property type="evidence" value="ECO:0007669"/>
    <property type="project" value="TreeGrafter"/>
</dbReference>
<evidence type="ECO:0000313" key="6">
    <source>
        <dbReference type="EMBL" id="KAJ3141944.1"/>
    </source>
</evidence>
<evidence type="ECO:0000313" key="7">
    <source>
        <dbReference type="Proteomes" id="UP001211907"/>
    </source>
</evidence>
<dbReference type="FunFam" id="1.10.418.10:FF:000010">
    <property type="entry name" value="Plastin-3 isoform 1"/>
    <property type="match status" value="1"/>
</dbReference>
<protein>
    <recommendedName>
        <fullName evidence="5">Calponin-homology (CH) domain-containing protein</fullName>
    </recommendedName>
</protein>
<dbReference type="Pfam" id="PF00307">
    <property type="entry name" value="CH"/>
    <property type="match status" value="2"/>
</dbReference>
<keyword evidence="1" id="KW-0479">Metal-binding</keyword>
<dbReference type="SMART" id="SM00033">
    <property type="entry name" value="CH"/>
    <property type="match status" value="2"/>
</dbReference>
<feature type="domain" description="Calponin-homology (CH)" evidence="5">
    <location>
        <begin position="1"/>
        <end position="47"/>
    </location>
</feature>
<dbReference type="GO" id="GO:0051639">
    <property type="term" value="P:actin filament network formation"/>
    <property type="evidence" value="ECO:0007669"/>
    <property type="project" value="TreeGrafter"/>
</dbReference>
<reference evidence="6" key="1">
    <citation type="submission" date="2020-05" db="EMBL/GenBank/DDBJ databases">
        <title>Phylogenomic resolution of chytrid fungi.</title>
        <authorList>
            <person name="Stajich J.E."/>
            <person name="Amses K."/>
            <person name="Simmons R."/>
            <person name="Seto K."/>
            <person name="Myers J."/>
            <person name="Bonds A."/>
            <person name="Quandt C.A."/>
            <person name="Barry K."/>
            <person name="Liu P."/>
            <person name="Grigoriev I."/>
            <person name="Longcore J.E."/>
            <person name="James T.Y."/>
        </authorList>
    </citation>
    <scope>NUCLEOTIDE SEQUENCE</scope>
    <source>
        <strain evidence="6">JEL0513</strain>
    </source>
</reference>
<evidence type="ECO:0000256" key="2">
    <source>
        <dbReference type="ARBA" id="ARBA00022737"/>
    </source>
</evidence>
<dbReference type="AlphaFoldDB" id="A0AAD5TB91"/>
<dbReference type="PROSITE" id="PS50021">
    <property type="entry name" value="CH"/>
    <property type="match status" value="2"/>
</dbReference>
<keyword evidence="2" id="KW-0677">Repeat</keyword>
<feature type="domain" description="Calponin-homology (CH)" evidence="5">
    <location>
        <begin position="281"/>
        <end position="390"/>
    </location>
</feature>
<dbReference type="EMBL" id="JADGJH010000024">
    <property type="protein sequence ID" value="KAJ3141944.1"/>
    <property type="molecule type" value="Genomic_DNA"/>
</dbReference>
<gene>
    <name evidence="6" type="ORF">HK100_005042</name>
</gene>
<dbReference type="GO" id="GO:0051017">
    <property type="term" value="P:actin filament bundle assembly"/>
    <property type="evidence" value="ECO:0007669"/>
    <property type="project" value="InterPro"/>
</dbReference>
<name>A0AAD5TB91_9FUNG</name>
<dbReference type="GO" id="GO:0005737">
    <property type="term" value="C:cytoplasm"/>
    <property type="evidence" value="ECO:0007669"/>
    <property type="project" value="TreeGrafter"/>
</dbReference>